<dbReference type="Gene3D" id="3.20.20.10">
    <property type="entry name" value="Alanine racemase"/>
    <property type="match status" value="1"/>
</dbReference>
<organism evidence="5 6">
    <name type="scientific">Paenibacillus septentrionalis</name>
    <dbReference type="NCBI Taxonomy" id="429342"/>
    <lineage>
        <taxon>Bacteria</taxon>
        <taxon>Bacillati</taxon>
        <taxon>Bacillota</taxon>
        <taxon>Bacilli</taxon>
        <taxon>Bacillales</taxon>
        <taxon>Paenibacillaceae</taxon>
        <taxon>Paenibacillus</taxon>
    </lineage>
</organism>
<keyword evidence="6" id="KW-1185">Reference proteome</keyword>
<keyword evidence="1 2" id="KW-0663">Pyridoxal phosphate</keyword>
<sequence>MSIQNRVKEIQQRIEAAALRSGRAVADIHVIGVTKYVSTERTVEALHAGVLELGENRWQVAKPKWEYIHEHKDKLPEPIWHYIGSLQSNKVKDVVGRFDYIHSLDRISLAEAIQKYAEKHDLTVKCFIQVNVSGEQSKQGLNPEEVMAFAEQLQGYDRIIPVGLMTMAPFEMKAEQTRPVFAGLRKLRDELLRQLGADCTIRELSMGMSNDFEVAIEEGATYVRLGTSLIGTEEDEG</sequence>
<reference evidence="6" key="1">
    <citation type="journal article" date="2019" name="Int. J. Syst. Evol. Microbiol.">
        <title>The Global Catalogue of Microorganisms (GCM) 10K type strain sequencing project: providing services to taxonomists for standard genome sequencing and annotation.</title>
        <authorList>
            <consortium name="The Broad Institute Genomics Platform"/>
            <consortium name="The Broad Institute Genome Sequencing Center for Infectious Disease"/>
            <person name="Wu L."/>
            <person name="Ma J."/>
        </authorList>
    </citation>
    <scope>NUCLEOTIDE SEQUENCE [LARGE SCALE GENOMIC DNA]</scope>
    <source>
        <strain evidence="6">PCU 280</strain>
    </source>
</reference>
<dbReference type="InterPro" id="IPR001608">
    <property type="entry name" value="Ala_racemase_N"/>
</dbReference>
<dbReference type="RefSeq" id="WP_379230498.1">
    <property type="nucleotide sequence ID" value="NZ_JBHSTE010000001.1"/>
</dbReference>
<dbReference type="CDD" id="cd00635">
    <property type="entry name" value="PLPDE_III_YBL036c_like"/>
    <property type="match status" value="1"/>
</dbReference>
<comment type="similarity">
    <text evidence="2 3">Belongs to the pyridoxal phosphate-binding protein YggS/PROSC family.</text>
</comment>
<gene>
    <name evidence="5" type="ORF">ACFP56_01855</name>
</gene>
<feature type="modified residue" description="N6-(pyridoxal phosphate)lysine" evidence="2">
    <location>
        <position position="35"/>
    </location>
</feature>
<evidence type="ECO:0000313" key="5">
    <source>
        <dbReference type="EMBL" id="MFC6331350.1"/>
    </source>
</evidence>
<evidence type="ECO:0000313" key="6">
    <source>
        <dbReference type="Proteomes" id="UP001596233"/>
    </source>
</evidence>
<dbReference type="InterPro" id="IPR011078">
    <property type="entry name" value="PyrdxlP_homeostasis"/>
</dbReference>
<dbReference type="EMBL" id="JBHSTE010000001">
    <property type="protein sequence ID" value="MFC6331350.1"/>
    <property type="molecule type" value="Genomic_DNA"/>
</dbReference>
<comment type="caution">
    <text evidence="5">The sequence shown here is derived from an EMBL/GenBank/DDBJ whole genome shotgun (WGS) entry which is preliminary data.</text>
</comment>
<evidence type="ECO:0000259" key="4">
    <source>
        <dbReference type="Pfam" id="PF01168"/>
    </source>
</evidence>
<feature type="domain" description="Alanine racemase N-terminal" evidence="4">
    <location>
        <begin position="40"/>
        <end position="232"/>
    </location>
</feature>
<dbReference type="Pfam" id="PF01168">
    <property type="entry name" value="Ala_racemase_N"/>
    <property type="match status" value="1"/>
</dbReference>
<protein>
    <recommendedName>
        <fullName evidence="2">Pyridoxal phosphate homeostasis protein</fullName>
        <shortName evidence="2">PLP homeostasis protein</shortName>
    </recommendedName>
</protein>
<accession>A0ABW1UY24</accession>
<dbReference type="InterPro" id="IPR029066">
    <property type="entry name" value="PLP-binding_barrel"/>
</dbReference>
<dbReference type="HAMAP" id="MF_02087">
    <property type="entry name" value="PLP_homeostasis"/>
    <property type="match status" value="1"/>
</dbReference>
<dbReference type="SUPFAM" id="SSF51419">
    <property type="entry name" value="PLP-binding barrel"/>
    <property type="match status" value="1"/>
</dbReference>
<dbReference type="PANTHER" id="PTHR10146:SF14">
    <property type="entry name" value="PYRIDOXAL PHOSPHATE HOMEOSTASIS PROTEIN"/>
    <property type="match status" value="1"/>
</dbReference>
<dbReference type="PIRSF" id="PIRSF004848">
    <property type="entry name" value="YBL036c_PLPDEIII"/>
    <property type="match status" value="1"/>
</dbReference>
<evidence type="ECO:0000256" key="3">
    <source>
        <dbReference type="RuleBase" id="RU004514"/>
    </source>
</evidence>
<dbReference type="NCBIfam" id="TIGR00044">
    <property type="entry name" value="YggS family pyridoxal phosphate-dependent enzyme"/>
    <property type="match status" value="1"/>
</dbReference>
<dbReference type="PANTHER" id="PTHR10146">
    <property type="entry name" value="PROLINE SYNTHETASE CO-TRANSCRIBED BACTERIAL HOMOLOG PROTEIN"/>
    <property type="match status" value="1"/>
</dbReference>
<comment type="function">
    <text evidence="2">Pyridoxal 5'-phosphate (PLP)-binding protein, which is involved in PLP homeostasis.</text>
</comment>
<name>A0ABW1UY24_9BACL</name>
<evidence type="ECO:0000256" key="2">
    <source>
        <dbReference type="HAMAP-Rule" id="MF_02087"/>
    </source>
</evidence>
<dbReference type="Proteomes" id="UP001596233">
    <property type="component" value="Unassembled WGS sequence"/>
</dbReference>
<evidence type="ECO:0000256" key="1">
    <source>
        <dbReference type="ARBA" id="ARBA00022898"/>
    </source>
</evidence>
<proteinExistence type="inferred from homology"/>